<keyword evidence="3" id="KW-1185">Reference proteome</keyword>
<name>A0ABS8ZW79_9PSEU</name>
<evidence type="ECO:0000313" key="3">
    <source>
        <dbReference type="Proteomes" id="UP001521150"/>
    </source>
</evidence>
<sequence>MLPMLLVAVFVLSGCSGASESAPVREIATEFVSALADNDATTACSLFAPQAVQRIARLRPEGCAQVLATMGLPTDRPGQVEVWGETAQVKTSGDTLFLKRFTQGWRIVAAGCVSRGEEPYECKVDGT</sequence>
<dbReference type="InterPro" id="IPR032710">
    <property type="entry name" value="NTF2-like_dom_sf"/>
</dbReference>
<feature type="signal peptide" evidence="1">
    <location>
        <begin position="1"/>
        <end position="18"/>
    </location>
</feature>
<organism evidence="2 3">
    <name type="scientific">Kibdelosporangium philippinense</name>
    <dbReference type="NCBI Taxonomy" id="211113"/>
    <lineage>
        <taxon>Bacteria</taxon>
        <taxon>Bacillati</taxon>
        <taxon>Actinomycetota</taxon>
        <taxon>Actinomycetes</taxon>
        <taxon>Pseudonocardiales</taxon>
        <taxon>Pseudonocardiaceae</taxon>
        <taxon>Kibdelosporangium</taxon>
    </lineage>
</organism>
<gene>
    <name evidence="2" type="ORF">LWC34_49770</name>
</gene>
<protein>
    <recommendedName>
        <fullName evidence="4">Nuclear transport factor 2 family protein</fullName>
    </recommendedName>
</protein>
<comment type="caution">
    <text evidence="2">The sequence shown here is derived from an EMBL/GenBank/DDBJ whole genome shotgun (WGS) entry which is preliminary data.</text>
</comment>
<keyword evidence="1" id="KW-0732">Signal</keyword>
<dbReference type="SUPFAM" id="SSF54427">
    <property type="entry name" value="NTF2-like"/>
    <property type="match status" value="1"/>
</dbReference>
<evidence type="ECO:0008006" key="4">
    <source>
        <dbReference type="Google" id="ProtNLM"/>
    </source>
</evidence>
<feature type="chain" id="PRO_5045247602" description="Nuclear transport factor 2 family protein" evidence="1">
    <location>
        <begin position="19"/>
        <end position="127"/>
    </location>
</feature>
<evidence type="ECO:0000256" key="1">
    <source>
        <dbReference type="SAM" id="SignalP"/>
    </source>
</evidence>
<dbReference type="EMBL" id="JAJVCN010000004">
    <property type="protein sequence ID" value="MCE7010841.1"/>
    <property type="molecule type" value="Genomic_DNA"/>
</dbReference>
<dbReference type="Proteomes" id="UP001521150">
    <property type="component" value="Unassembled WGS sequence"/>
</dbReference>
<dbReference type="RefSeq" id="WP_233733093.1">
    <property type="nucleotide sequence ID" value="NZ_JAJVCN010000004.1"/>
</dbReference>
<reference evidence="2 3" key="1">
    <citation type="submission" date="2021-12" db="EMBL/GenBank/DDBJ databases">
        <title>Genome sequence of Kibdelosporangium philippinense ATCC 49844.</title>
        <authorList>
            <person name="Fedorov E.A."/>
            <person name="Omeragic M."/>
            <person name="Shalygina K.F."/>
            <person name="Maclea K.S."/>
        </authorList>
    </citation>
    <scope>NUCLEOTIDE SEQUENCE [LARGE SCALE GENOMIC DNA]</scope>
    <source>
        <strain evidence="2 3">ATCC 49844</strain>
    </source>
</reference>
<accession>A0ABS8ZW79</accession>
<evidence type="ECO:0000313" key="2">
    <source>
        <dbReference type="EMBL" id="MCE7010841.1"/>
    </source>
</evidence>
<proteinExistence type="predicted"/>